<evidence type="ECO:0000313" key="1">
    <source>
        <dbReference type="EMBL" id="MDO9713828.1"/>
    </source>
</evidence>
<organism evidence="1 2">
    <name type="scientific">Paracraurococcus lichenis</name>
    <dbReference type="NCBI Taxonomy" id="3064888"/>
    <lineage>
        <taxon>Bacteria</taxon>
        <taxon>Pseudomonadati</taxon>
        <taxon>Pseudomonadota</taxon>
        <taxon>Alphaproteobacteria</taxon>
        <taxon>Acetobacterales</taxon>
        <taxon>Roseomonadaceae</taxon>
        <taxon>Paracraurococcus</taxon>
    </lineage>
</organism>
<accession>A0ABT9ECX5</accession>
<dbReference type="Proteomes" id="UP001243009">
    <property type="component" value="Unassembled WGS sequence"/>
</dbReference>
<reference evidence="1 2" key="1">
    <citation type="submission" date="2023-08" db="EMBL/GenBank/DDBJ databases">
        <title>The draft genome sequence of Paracraurococcus sp. LOR1-02.</title>
        <authorList>
            <person name="Kingkaew E."/>
            <person name="Tanasupawat S."/>
        </authorList>
    </citation>
    <scope>NUCLEOTIDE SEQUENCE [LARGE SCALE GENOMIC DNA]</scope>
    <source>
        <strain evidence="1 2">LOR1-02</strain>
    </source>
</reference>
<dbReference type="EMBL" id="JAUTWS010000125">
    <property type="protein sequence ID" value="MDO9713828.1"/>
    <property type="molecule type" value="Genomic_DNA"/>
</dbReference>
<evidence type="ECO:0000313" key="2">
    <source>
        <dbReference type="Proteomes" id="UP001243009"/>
    </source>
</evidence>
<protein>
    <submittedName>
        <fullName evidence="1">Uncharacterized protein</fullName>
    </submittedName>
</protein>
<sequence length="108" mass="11344">MSPSPVFSIQKLELHTPPTPLERGGEVLASMTLAYGALTVAGAALARGAGGPFLMFPRLGSRRRVVVRCADTKAQLLRAALAAYRALAECHSAVPAGRDGSPMMTERP</sequence>
<gene>
    <name evidence="1" type="ORF">Q7A36_36295</name>
</gene>
<comment type="caution">
    <text evidence="1">The sequence shown here is derived from an EMBL/GenBank/DDBJ whole genome shotgun (WGS) entry which is preliminary data.</text>
</comment>
<name>A0ABT9ECX5_9PROT</name>
<dbReference type="RefSeq" id="WP_305108677.1">
    <property type="nucleotide sequence ID" value="NZ_JAUTWS010000125.1"/>
</dbReference>
<keyword evidence="2" id="KW-1185">Reference proteome</keyword>
<proteinExistence type="predicted"/>